<dbReference type="EMBL" id="RFFG01000018">
    <property type="protein sequence ID" value="RMI44527.1"/>
    <property type="molecule type" value="Genomic_DNA"/>
</dbReference>
<name>A0A3M2M4A3_9ACTN</name>
<dbReference type="OrthoDB" id="3213425at2"/>
<proteinExistence type="predicted"/>
<comment type="caution">
    <text evidence="1">The sequence shown here is derived from an EMBL/GenBank/DDBJ whole genome shotgun (WGS) entry which is preliminary data.</text>
</comment>
<dbReference type="InterPro" id="IPR001387">
    <property type="entry name" value="Cro/C1-type_HTH"/>
</dbReference>
<gene>
    <name evidence="1" type="ORF">EBO15_12890</name>
</gene>
<dbReference type="GO" id="GO:0003677">
    <property type="term" value="F:DNA binding"/>
    <property type="evidence" value="ECO:0007669"/>
    <property type="project" value="InterPro"/>
</dbReference>
<organism evidence="1 2">
    <name type="scientific">Actinomadura harenae</name>
    <dbReference type="NCBI Taxonomy" id="2483351"/>
    <lineage>
        <taxon>Bacteria</taxon>
        <taxon>Bacillati</taxon>
        <taxon>Actinomycetota</taxon>
        <taxon>Actinomycetes</taxon>
        <taxon>Streptosporangiales</taxon>
        <taxon>Thermomonosporaceae</taxon>
        <taxon>Actinomadura</taxon>
    </lineage>
</organism>
<evidence type="ECO:0000313" key="2">
    <source>
        <dbReference type="Proteomes" id="UP000282674"/>
    </source>
</evidence>
<reference evidence="1 2" key="1">
    <citation type="submission" date="2018-10" db="EMBL/GenBank/DDBJ databases">
        <title>Isolation from soil.</title>
        <authorList>
            <person name="Hu J."/>
        </authorList>
    </citation>
    <scope>NUCLEOTIDE SEQUENCE [LARGE SCALE GENOMIC DNA]</scope>
    <source>
        <strain evidence="1 2">NEAU-Ht49</strain>
    </source>
</reference>
<dbReference type="CDD" id="cd00093">
    <property type="entry name" value="HTH_XRE"/>
    <property type="match status" value="1"/>
</dbReference>
<sequence length="452" mass="49651">MPRLDLVAHPLAYVREQRGWTQAHVASIVARGRNMATWKQKVYRWERRGVRPEPAAQHALAEALGVPGGLVDAHPWPEWLLYSEGMPAAPDGTPVSAAWSADQARSTLAGTVSALTDRRGFLILSGAAIGALAAGWTEPWRFVPQEKVVRTLGGGRTDHELVSAIEKRLADLWILDDLVGGETTARLAVNDLELVTGLLNNSSYSQAVERRLFRVAGGLCRQAGWGAFDGGRPAAAERYWHAGLRAAKEARDIDGGVYILSNMAMQRFYAGDGAASLALLEASRASRGRLGRTVLAMLDTWQVRAHAKLGRRAEAARALARAEAHWERRRPEDDPAWIYWMQRPSSMIETNRALLELGRPAEVPRNLSSWVDLDRDAYPRDHALALTVVAAAQIGMGEADAAVATGRRALRLLRSVDSGRVGGELRLLLDRLPDDRATRDFRDQITEEARPT</sequence>
<evidence type="ECO:0000313" key="1">
    <source>
        <dbReference type="EMBL" id="RMI44527.1"/>
    </source>
</evidence>
<dbReference type="Proteomes" id="UP000282674">
    <property type="component" value="Unassembled WGS sequence"/>
</dbReference>
<dbReference type="AlphaFoldDB" id="A0A3M2M4A3"/>
<dbReference type="InterPro" id="IPR010982">
    <property type="entry name" value="Lambda_DNA-bd_dom_sf"/>
</dbReference>
<keyword evidence="2" id="KW-1185">Reference proteome</keyword>
<accession>A0A3M2M4A3</accession>
<dbReference type="RefSeq" id="WP_122194589.1">
    <property type="nucleotide sequence ID" value="NZ_JBHSKC010000006.1"/>
</dbReference>
<dbReference type="Gene3D" id="1.10.260.40">
    <property type="entry name" value="lambda repressor-like DNA-binding domains"/>
    <property type="match status" value="1"/>
</dbReference>
<protein>
    <submittedName>
        <fullName evidence="1">XRE family transcriptional regulator</fullName>
    </submittedName>
</protein>